<feature type="signal peptide" evidence="2">
    <location>
        <begin position="1"/>
        <end position="24"/>
    </location>
</feature>
<evidence type="ECO:0000313" key="3">
    <source>
        <dbReference type="EMBL" id="QQD16732.1"/>
    </source>
</evidence>
<accession>A0A7T4UNM4</accession>
<evidence type="ECO:0000313" key="4">
    <source>
        <dbReference type="Proteomes" id="UP000596063"/>
    </source>
</evidence>
<keyword evidence="4" id="KW-1185">Reference proteome</keyword>
<dbReference type="RefSeq" id="WP_198568234.1">
    <property type="nucleotide sequence ID" value="NZ_CP066167.1"/>
</dbReference>
<proteinExistence type="predicted"/>
<evidence type="ECO:0008006" key="5">
    <source>
        <dbReference type="Google" id="ProtNLM"/>
    </source>
</evidence>
<feature type="compositionally biased region" description="Low complexity" evidence="1">
    <location>
        <begin position="253"/>
        <end position="264"/>
    </location>
</feature>
<dbReference type="EMBL" id="CP066167">
    <property type="protein sequence ID" value="QQD16732.1"/>
    <property type="molecule type" value="Genomic_DNA"/>
</dbReference>
<protein>
    <recommendedName>
        <fullName evidence="5">Peptidoglycan-binding protein CsiV</fullName>
    </recommendedName>
</protein>
<organism evidence="3 4">
    <name type="scientific">Spongiibacter nanhainus</name>
    <dbReference type="NCBI Taxonomy" id="2794344"/>
    <lineage>
        <taxon>Bacteria</taxon>
        <taxon>Pseudomonadati</taxon>
        <taxon>Pseudomonadota</taxon>
        <taxon>Gammaproteobacteria</taxon>
        <taxon>Cellvibrionales</taxon>
        <taxon>Spongiibacteraceae</taxon>
        <taxon>Spongiibacter</taxon>
    </lineage>
</organism>
<feature type="region of interest" description="Disordered" evidence="1">
    <location>
        <begin position="247"/>
        <end position="273"/>
    </location>
</feature>
<dbReference type="InterPro" id="IPR021241">
    <property type="entry name" value="CsiV"/>
</dbReference>
<name>A0A7T4UNM4_9GAMM</name>
<dbReference type="Pfam" id="PF10972">
    <property type="entry name" value="CsiV"/>
    <property type="match status" value="1"/>
</dbReference>
<dbReference type="AlphaFoldDB" id="A0A7T4UNM4"/>
<dbReference type="KEGG" id="snan:I6N98_10020"/>
<gene>
    <name evidence="3" type="ORF">I6N98_10020</name>
</gene>
<reference evidence="3 4" key="1">
    <citation type="submission" date="2020-12" db="EMBL/GenBank/DDBJ databases">
        <authorList>
            <person name="Shan Y."/>
        </authorList>
    </citation>
    <scope>NUCLEOTIDE SEQUENCE [LARGE SCALE GENOMIC DNA]</scope>
    <source>
        <strain evidence="4">csc3.9</strain>
    </source>
</reference>
<feature type="chain" id="PRO_5032618931" description="Peptidoglycan-binding protein CsiV" evidence="2">
    <location>
        <begin position="25"/>
        <end position="273"/>
    </location>
</feature>
<dbReference type="Proteomes" id="UP000596063">
    <property type="component" value="Chromosome"/>
</dbReference>
<sequence length="273" mass="30903">MLRSFFTSVALLSLLLLCIPAAFAERAYQIDLMVFANNDPSEAQSESWPTRLHLRYPPNWLNLDSSSLIPAPAPAEEFRKVAESMRLSSRYRILLARSWIQSLQSRNQAPALVVKGGRQVGEHFELEGYIRVAVERYLYVESNLWFSRFGPGNGDYYLPNPPRRNAPVEDTFVDESFENSPEYQAFLAQNPQLREDNSSADTFTTTRAQNIDRIVVMDQSRRMRSDELHFIDHPLFGALVYISKPDPEALNTAPSADAQAPADSVPTDTMGQQ</sequence>
<evidence type="ECO:0000256" key="2">
    <source>
        <dbReference type="SAM" id="SignalP"/>
    </source>
</evidence>
<evidence type="ECO:0000256" key="1">
    <source>
        <dbReference type="SAM" id="MobiDB-lite"/>
    </source>
</evidence>
<keyword evidence="2" id="KW-0732">Signal</keyword>